<keyword evidence="2" id="KW-0812">Transmembrane</keyword>
<dbReference type="EMBL" id="FP929047">
    <property type="protein sequence ID" value="CBL03328.1"/>
    <property type="molecule type" value="Genomic_DNA"/>
</dbReference>
<keyword evidence="3" id="KW-0732">Signal</keyword>
<name>D6E6I1_9ACTN</name>
<feature type="compositionally biased region" description="Acidic residues" evidence="1">
    <location>
        <begin position="177"/>
        <end position="186"/>
    </location>
</feature>
<evidence type="ECO:0000313" key="4">
    <source>
        <dbReference type="EMBL" id="CBL03328.1"/>
    </source>
</evidence>
<evidence type="ECO:0000256" key="2">
    <source>
        <dbReference type="SAM" id="Phobius"/>
    </source>
</evidence>
<evidence type="ECO:0000256" key="1">
    <source>
        <dbReference type="SAM" id="MobiDB-lite"/>
    </source>
</evidence>
<feature type="signal peptide" evidence="3">
    <location>
        <begin position="1"/>
        <end position="25"/>
    </location>
</feature>
<evidence type="ECO:0000313" key="5">
    <source>
        <dbReference type="Proteomes" id="UP000008805"/>
    </source>
</evidence>
<accession>D6E6I1</accession>
<dbReference type="BioCyc" id="GPAM657308:GPA_RS00870-MONOMER"/>
<dbReference type="PATRIC" id="fig|657308.3.peg.1419"/>
<organism evidence="4 5">
    <name type="scientific">Gordonibacter pamelaeae 7-10-1-b</name>
    <dbReference type="NCBI Taxonomy" id="657308"/>
    <lineage>
        <taxon>Bacteria</taxon>
        <taxon>Bacillati</taxon>
        <taxon>Actinomycetota</taxon>
        <taxon>Coriobacteriia</taxon>
        <taxon>Eggerthellales</taxon>
        <taxon>Eggerthellaceae</taxon>
        <taxon>Gordonibacter</taxon>
    </lineage>
</organism>
<evidence type="ECO:0000256" key="3">
    <source>
        <dbReference type="SAM" id="SignalP"/>
    </source>
</evidence>
<feature type="region of interest" description="Disordered" evidence="1">
    <location>
        <begin position="160"/>
        <end position="234"/>
    </location>
</feature>
<feature type="chain" id="PRO_5003083163" description="Cohesin domain" evidence="3">
    <location>
        <begin position="26"/>
        <end position="266"/>
    </location>
</feature>
<dbReference type="Proteomes" id="UP000008805">
    <property type="component" value="Chromosome"/>
</dbReference>
<reference evidence="4 5" key="1">
    <citation type="submission" date="2010-03" db="EMBL/GenBank/DDBJ databases">
        <title>The genome sequence of Gordonibacter pamelaeae 7-10-1-bT.</title>
        <authorList>
            <consortium name="metaHIT consortium -- http://www.metahit.eu/"/>
            <person name="Pajon A."/>
            <person name="Turner K."/>
            <person name="Parkhill J."/>
            <person name="Timmis K."/>
            <person name="Oxley A."/>
            <person name="Wurdemann D."/>
        </authorList>
    </citation>
    <scope>NUCLEOTIDE SEQUENCE [LARGE SCALE GENOMIC DNA]</scope>
    <source>
        <strain evidence="5">7-10-1-b</strain>
    </source>
</reference>
<protein>
    <recommendedName>
        <fullName evidence="6">Cohesin domain</fullName>
    </recommendedName>
</protein>
<feature type="compositionally biased region" description="Gly residues" evidence="1">
    <location>
        <begin position="187"/>
        <end position="213"/>
    </location>
</feature>
<proteinExistence type="predicted"/>
<keyword evidence="2" id="KW-0472">Membrane</keyword>
<gene>
    <name evidence="4" type="ORF">GPA_01940</name>
</gene>
<dbReference type="HOGENOM" id="CLU_1044948_0_0_11"/>
<sequence>MKKMAAAALAACALCLALVPGIAWAAVDPEAVVEGAGDGAAVSLKLPDGPRDDVRTLRLGLTVTAADLEGVQVDFAFDGSLDGVAVKEARYRHEGGVGHLNLYLAGNKNLYENDVLKLGTVKLTGADGTTVGIGAGELGVVSAAHDASEPTLFSTGPVTVEIGAATPNPPDPPAGGGEEEGGDAGGDEGGSGSGSGSGSGTGGGAGDGSGSGGADADANRSPGAPSGTEQPLMATGDGLAVPLAVCGAVALAAVAAAACSLARRPR</sequence>
<keyword evidence="2" id="KW-1133">Transmembrane helix</keyword>
<keyword evidence="5" id="KW-1185">Reference proteome</keyword>
<dbReference type="KEGG" id="gpa:GPA_01940"/>
<feature type="transmembrane region" description="Helical" evidence="2">
    <location>
        <begin position="239"/>
        <end position="262"/>
    </location>
</feature>
<evidence type="ECO:0008006" key="6">
    <source>
        <dbReference type="Google" id="ProtNLM"/>
    </source>
</evidence>
<reference evidence="4 5" key="2">
    <citation type="submission" date="2010-03" db="EMBL/GenBank/DDBJ databases">
        <authorList>
            <person name="Pajon A."/>
        </authorList>
    </citation>
    <scope>NUCLEOTIDE SEQUENCE [LARGE SCALE GENOMIC DNA]</scope>
    <source>
        <strain evidence="5">7-10-1-b</strain>
    </source>
</reference>
<dbReference type="AlphaFoldDB" id="D6E6I1"/>